<dbReference type="SMART" id="SM00320">
    <property type="entry name" value="WD40"/>
    <property type="match status" value="6"/>
</dbReference>
<feature type="compositionally biased region" description="Low complexity" evidence="13">
    <location>
        <begin position="1135"/>
        <end position="1149"/>
    </location>
</feature>
<dbReference type="GO" id="GO:0005198">
    <property type="term" value="F:structural molecule activity"/>
    <property type="evidence" value="ECO:0007669"/>
    <property type="project" value="TreeGrafter"/>
</dbReference>
<dbReference type="Gene3D" id="1.20.940.10">
    <property type="entry name" value="Functional domain of the splicing factor Prp18"/>
    <property type="match status" value="1"/>
</dbReference>
<dbReference type="GO" id="GO:0007029">
    <property type="term" value="P:endoplasmic reticulum organization"/>
    <property type="evidence" value="ECO:0007669"/>
    <property type="project" value="TreeGrafter"/>
</dbReference>
<feature type="repeat" description="WD" evidence="12">
    <location>
        <begin position="182"/>
        <end position="224"/>
    </location>
</feature>
<dbReference type="Proteomes" id="UP001150907">
    <property type="component" value="Unassembled WGS sequence"/>
</dbReference>
<evidence type="ECO:0000256" key="3">
    <source>
        <dbReference type="ARBA" id="ARBA00013507"/>
    </source>
</evidence>
<evidence type="ECO:0000256" key="7">
    <source>
        <dbReference type="ARBA" id="ARBA00022737"/>
    </source>
</evidence>
<feature type="repeat" description="WD" evidence="12">
    <location>
        <begin position="136"/>
        <end position="170"/>
    </location>
</feature>
<evidence type="ECO:0000256" key="12">
    <source>
        <dbReference type="PROSITE-ProRule" id="PRU00221"/>
    </source>
</evidence>
<dbReference type="Gene3D" id="2.130.10.10">
    <property type="entry name" value="YVTN repeat-like/Quinoprotein amine dehydrogenase"/>
    <property type="match status" value="1"/>
</dbReference>
<dbReference type="InterPro" id="IPR036322">
    <property type="entry name" value="WD40_repeat_dom_sf"/>
</dbReference>
<dbReference type="PANTHER" id="PTHR13923:SF11">
    <property type="entry name" value="SECRETORY 31, ISOFORM D"/>
    <property type="match status" value="1"/>
</dbReference>
<evidence type="ECO:0000256" key="13">
    <source>
        <dbReference type="SAM" id="MobiDB-lite"/>
    </source>
</evidence>
<evidence type="ECO:0000256" key="11">
    <source>
        <dbReference type="ARBA" id="ARBA00025471"/>
    </source>
</evidence>
<dbReference type="PROSITE" id="PS50082">
    <property type="entry name" value="WD_REPEATS_2"/>
    <property type="match status" value="2"/>
</dbReference>
<feature type="region of interest" description="Disordered" evidence="13">
    <location>
        <begin position="1032"/>
        <end position="1149"/>
    </location>
</feature>
<name>A0A9W8BJ11_9FUNG</name>
<comment type="similarity">
    <text evidence="2">Belongs to the WD repeat SEC31 family.</text>
</comment>
<dbReference type="EMBL" id="JANBQF010000007">
    <property type="protein sequence ID" value="KAJ2008325.1"/>
    <property type="molecule type" value="Genomic_DNA"/>
</dbReference>
<dbReference type="GO" id="GO:0015031">
    <property type="term" value="P:protein transport"/>
    <property type="evidence" value="ECO:0007669"/>
    <property type="project" value="UniProtKB-KW"/>
</dbReference>
<feature type="region of interest" description="Disordered" evidence="13">
    <location>
        <begin position="891"/>
        <end position="916"/>
    </location>
</feature>
<keyword evidence="10" id="KW-0653">Protein transport</keyword>
<keyword evidence="7" id="KW-0677">Repeat</keyword>
<keyword evidence="9" id="KW-0931">ER-Golgi transport</keyword>
<evidence type="ECO:0000256" key="4">
    <source>
        <dbReference type="ARBA" id="ARBA00021236"/>
    </source>
</evidence>
<evidence type="ECO:0000256" key="2">
    <source>
        <dbReference type="ARBA" id="ARBA00009358"/>
    </source>
</evidence>
<evidence type="ECO:0000256" key="5">
    <source>
        <dbReference type="ARBA" id="ARBA00022448"/>
    </source>
</evidence>
<keyword evidence="8" id="KW-0256">Endoplasmic reticulum</keyword>
<feature type="compositionally biased region" description="Pro residues" evidence="13">
    <location>
        <begin position="1082"/>
        <end position="1095"/>
    </location>
</feature>
<reference evidence="15" key="1">
    <citation type="submission" date="2022-07" db="EMBL/GenBank/DDBJ databases">
        <title>Phylogenomic reconstructions and comparative analyses of Kickxellomycotina fungi.</title>
        <authorList>
            <person name="Reynolds N.K."/>
            <person name="Stajich J.E."/>
            <person name="Barry K."/>
            <person name="Grigoriev I.V."/>
            <person name="Crous P."/>
            <person name="Smith M.E."/>
        </authorList>
    </citation>
    <scope>NUCLEOTIDE SEQUENCE</scope>
    <source>
        <strain evidence="15">IMI 214461</strain>
    </source>
</reference>
<evidence type="ECO:0000256" key="1">
    <source>
        <dbReference type="ARBA" id="ARBA00004240"/>
    </source>
</evidence>
<feature type="compositionally biased region" description="Low complexity" evidence="13">
    <location>
        <begin position="1032"/>
        <end position="1041"/>
    </location>
</feature>
<organism evidence="15 16">
    <name type="scientific">Coemansia thaxteri</name>
    <dbReference type="NCBI Taxonomy" id="2663907"/>
    <lineage>
        <taxon>Eukaryota</taxon>
        <taxon>Fungi</taxon>
        <taxon>Fungi incertae sedis</taxon>
        <taxon>Zoopagomycota</taxon>
        <taxon>Kickxellomycotina</taxon>
        <taxon>Kickxellomycetes</taxon>
        <taxon>Kickxellales</taxon>
        <taxon>Kickxellaceae</taxon>
        <taxon>Coemansia</taxon>
    </lineage>
</organism>
<dbReference type="Pfam" id="PF00400">
    <property type="entry name" value="WD40"/>
    <property type="match status" value="3"/>
</dbReference>
<comment type="subcellular location">
    <subcellularLocation>
        <location evidence="1">Endoplasmic reticulum</location>
    </subcellularLocation>
</comment>
<feature type="region of interest" description="Disordered" evidence="13">
    <location>
        <begin position="529"/>
        <end position="572"/>
    </location>
</feature>
<evidence type="ECO:0000313" key="16">
    <source>
        <dbReference type="Proteomes" id="UP001150907"/>
    </source>
</evidence>
<dbReference type="InterPro" id="IPR024298">
    <property type="entry name" value="Sec16_Sec23-bd"/>
</dbReference>
<keyword evidence="6 12" id="KW-0853">WD repeat</keyword>
<dbReference type="Pfam" id="PF12931">
    <property type="entry name" value="TPR_Sec16"/>
    <property type="match status" value="1"/>
</dbReference>
<feature type="region of interest" description="Disordered" evidence="13">
    <location>
        <begin position="1194"/>
        <end position="1214"/>
    </location>
</feature>
<sequence length="1323" mass="139243">MVYQFIDRTAIPAWGPQLHAHPLIAAGTVAGAMDASFSNTSELEIFRLAADDNEADNDAAPAAAAAAAAATSLLPIGKVEANARFQRLAWSSKAADSSDSSSLGMLAGGLENGDITVWDPRKIIDDDVASAVLHSSSAHTGPVCGLEFNPFAPNLMASGATNGEVFIWDIVSEFKSYSPGPRSQRIENVTDLSWNNQVQHILATASSTGSLVVWDLRSRREVIALNSAGVIGGGPGSGAGAGASSSGGRSAGVAAAVWNPQSATQLVTASSDDSNPVIMLWDLRNANAPSQTFAGHHRGILSLSWCRKDAGLLLSSGKDNRTVCWNPLTGDIVGELPPSSNWVYDVQWNQANPNLLSGASFDGRISLFSLTRESTSNDPSSAASSSVHHLVSDDPFAPQASSAFAPSLSLKRPPKWLARPCGAAFGFGGQLVHFNNSASGKHEALVNISDFVSEPELTQQAQQLEDLLQNDQAAELCRERLAQSAGSDQERSWQVLQILFESDARDKLIRFLGFDKAEVKARIEELVQSKQAAQTTEKQAEVKETAPEAVDDKEVEEDTSAEDGAGDNPFARSTSLDADADDFFSKPIAADDTATADTAISSAVAATSAADADIRALQIAFSGAFHIYDKAKDICSEDANGLITRAVLLGDIEAAVELCIEQELFADALILATCGSAELAARAQQAYFAKRAQQAPYVRLLHSIVTGDLTDVVKNADLSEWDEVLALLCTYAQGDQFSSLCETLGRRLEATQQLGNAVTCYLASGNLDKVAGIWIAHQRMAEPGYARIKSLHSLIEKVSVFRKAVQFVDPLVNSDQVSSGGPMVVVLAPLYNCYVEYAQFLVSQGLTDIAARYLQRVPGSYRCVSPSGEDALAALRNRLAITVETPWASAPVSGEQEQAAAQPAQPAQPVQTRQAQQPYVSGYTPMAAAPNAYAGGAAYPPAGASMMPAAQHYSSAPGSNAAAAYPAGFASMAHAGYGSGMVPGGGAFQPPPPPPVNPATIPTGRTPPPRREEVPWNDPPPMMAKAAKRPSHAAAGAKPAAIVSPFPQGRDTPPPPPAAGAMAGVRSPLQPPPMGVAAQSKPLPPPPPPHGPPQPGMHFPTAQQHQQQQMQNMQQQMQPGFVPPPMTMQPPQPYQPQQMQQMQQAMPPQSMRGQVVSASAGAATLAARTATPSFIGGGAAVATAAAVAASAAAAAASASSPGKTAPKYPAGDRSHMPEAWKPVVAGLSAQLARAKQFAAPGQKRMVEDAESRINTLFDLMNCDQVRLKDRLVPAFDQLVHVVDARQFQKALSLLAEIMALNPDITTNVVGVKHLVNVVKTLPM</sequence>
<feature type="compositionally biased region" description="Pro residues" evidence="13">
    <location>
        <begin position="1121"/>
        <end position="1134"/>
    </location>
</feature>
<evidence type="ECO:0000259" key="14">
    <source>
        <dbReference type="Pfam" id="PF12931"/>
    </source>
</evidence>
<feature type="compositionally biased region" description="Acidic residues" evidence="13">
    <location>
        <begin position="553"/>
        <end position="565"/>
    </location>
</feature>
<evidence type="ECO:0000256" key="9">
    <source>
        <dbReference type="ARBA" id="ARBA00022892"/>
    </source>
</evidence>
<feature type="compositionally biased region" description="Low complexity" evidence="13">
    <location>
        <begin position="1194"/>
        <end position="1207"/>
    </location>
</feature>
<feature type="compositionally biased region" description="Low complexity" evidence="13">
    <location>
        <begin position="1103"/>
        <end position="1118"/>
    </location>
</feature>
<dbReference type="PROSITE" id="PS00678">
    <property type="entry name" value="WD_REPEATS_1"/>
    <property type="match status" value="1"/>
</dbReference>
<comment type="caution">
    <text evidence="15">The sequence shown here is derived from an EMBL/GenBank/DDBJ whole genome shotgun (WGS) entry which is preliminary data.</text>
</comment>
<dbReference type="OrthoDB" id="542917at2759"/>
<feature type="compositionally biased region" description="Basic and acidic residues" evidence="13">
    <location>
        <begin position="538"/>
        <end position="552"/>
    </location>
</feature>
<evidence type="ECO:0000256" key="8">
    <source>
        <dbReference type="ARBA" id="ARBA00022824"/>
    </source>
</evidence>
<dbReference type="PANTHER" id="PTHR13923">
    <property type="entry name" value="SEC31-RELATED PROTEIN"/>
    <property type="match status" value="1"/>
</dbReference>
<comment type="function">
    <text evidence="11">Component of the coat protein complex II (COPII) which promotes the formation of transport vesicles from the endoplasmic reticulum (ER). The coat has two main functions, the physical deformation of the endoplasmic reticulum membrane into vesicles and the selection of cargo molecules.</text>
</comment>
<dbReference type="GO" id="GO:0030127">
    <property type="term" value="C:COPII vesicle coat"/>
    <property type="evidence" value="ECO:0007669"/>
    <property type="project" value="TreeGrafter"/>
</dbReference>
<accession>A0A9W8BJ11</accession>
<dbReference type="SUPFAM" id="SSF50978">
    <property type="entry name" value="WD40 repeat-like"/>
    <property type="match status" value="1"/>
</dbReference>
<dbReference type="GO" id="GO:0090110">
    <property type="term" value="P:COPII-coated vesicle cargo loading"/>
    <property type="evidence" value="ECO:0007669"/>
    <property type="project" value="TreeGrafter"/>
</dbReference>
<dbReference type="InterPro" id="IPR015943">
    <property type="entry name" value="WD40/YVTN_repeat-like_dom_sf"/>
</dbReference>
<evidence type="ECO:0000256" key="6">
    <source>
        <dbReference type="ARBA" id="ARBA00022574"/>
    </source>
</evidence>
<gene>
    <name evidence="15" type="primary">SEC31</name>
    <name evidence="15" type="ORF">H4R26_000267</name>
</gene>
<dbReference type="InterPro" id="IPR040251">
    <property type="entry name" value="SEC31-like"/>
</dbReference>
<keyword evidence="16" id="KW-1185">Reference proteome</keyword>
<evidence type="ECO:0000313" key="15">
    <source>
        <dbReference type="EMBL" id="KAJ2008325.1"/>
    </source>
</evidence>
<dbReference type="PROSITE" id="PS50294">
    <property type="entry name" value="WD_REPEATS_REGION"/>
    <property type="match status" value="1"/>
</dbReference>
<keyword evidence="5" id="KW-0813">Transport</keyword>
<proteinExistence type="inferred from homology"/>
<feature type="domain" description="Sec16 Sec23-binding" evidence="14">
    <location>
        <begin position="644"/>
        <end position="862"/>
    </location>
</feature>
<feature type="region of interest" description="Disordered" evidence="13">
    <location>
        <begin position="984"/>
        <end position="1018"/>
    </location>
</feature>
<dbReference type="InterPro" id="IPR001680">
    <property type="entry name" value="WD40_rpt"/>
</dbReference>
<feature type="compositionally biased region" description="Low complexity" evidence="13">
    <location>
        <begin position="896"/>
        <end position="916"/>
    </location>
</feature>
<dbReference type="InterPro" id="IPR019775">
    <property type="entry name" value="WD40_repeat_CS"/>
</dbReference>
<evidence type="ECO:0000256" key="10">
    <source>
        <dbReference type="ARBA" id="ARBA00022927"/>
    </source>
</evidence>
<dbReference type="Gene3D" id="1.25.40.1030">
    <property type="match status" value="1"/>
</dbReference>
<dbReference type="GO" id="GO:0070971">
    <property type="term" value="C:endoplasmic reticulum exit site"/>
    <property type="evidence" value="ECO:0007669"/>
    <property type="project" value="TreeGrafter"/>
</dbReference>
<protein>
    <recommendedName>
        <fullName evidence="4">Protein transport protein SEC31</fullName>
    </recommendedName>
    <alternativeName>
        <fullName evidence="3">Protein transport protein sec31</fullName>
    </alternativeName>
</protein>